<reference evidence="4" key="1">
    <citation type="submission" date="2015-08" db="EMBL/GenBank/DDBJ databases">
        <title>Complete DNA Sequence of Pseudomonas syringae pv. actinidiae, the Causal Agent of Kiwifruit Canker Disease.</title>
        <authorList>
            <person name="Rikkerink E.H.A."/>
            <person name="Fineran P.C."/>
        </authorList>
    </citation>
    <scope>NUCLEOTIDE SEQUENCE</scope>
    <source>
        <strain evidence="4">DSM 13666</strain>
    </source>
</reference>
<dbReference type="EMBL" id="LILD01000003">
    <property type="protein sequence ID" value="KOO36981.1"/>
    <property type="molecule type" value="Genomic_DNA"/>
</dbReference>
<dbReference type="PANTHER" id="PTHR46470:SF4">
    <property type="entry name" value="5-AMINO-6-(5-PHOSPHO-D-RIBITYLAMINO)URACIL PHOSPHATASE YIGB"/>
    <property type="match status" value="1"/>
</dbReference>
<evidence type="ECO:0008006" key="5">
    <source>
        <dbReference type="Google" id="ProtNLM"/>
    </source>
</evidence>
<dbReference type="GO" id="GO:0044281">
    <property type="term" value="P:small molecule metabolic process"/>
    <property type="evidence" value="ECO:0007669"/>
    <property type="project" value="UniProtKB-ARBA"/>
</dbReference>
<dbReference type="GeneID" id="87596033"/>
<dbReference type="Pfam" id="PF00702">
    <property type="entry name" value="Hydrolase"/>
    <property type="match status" value="1"/>
</dbReference>
<dbReference type="SFLD" id="SFLDS00003">
    <property type="entry name" value="Haloacid_Dehalogenase"/>
    <property type="match status" value="1"/>
</dbReference>
<accession>A0A4Y7WTD1</accession>
<dbReference type="SUPFAM" id="SSF56784">
    <property type="entry name" value="HAD-like"/>
    <property type="match status" value="1"/>
</dbReference>
<dbReference type="Gene3D" id="3.40.50.1000">
    <property type="entry name" value="HAD superfamily/HAD-like"/>
    <property type="match status" value="1"/>
</dbReference>
<name>A0A0M0KDS0_ALKHA</name>
<evidence type="ECO:0000256" key="1">
    <source>
        <dbReference type="ARBA" id="ARBA00001946"/>
    </source>
</evidence>
<evidence type="ECO:0000313" key="4">
    <source>
        <dbReference type="EMBL" id="KOO36981.1"/>
    </source>
</evidence>
<evidence type="ECO:0000256" key="2">
    <source>
        <dbReference type="ARBA" id="ARBA00022801"/>
    </source>
</evidence>
<proteinExistence type="predicted"/>
<keyword evidence="3" id="KW-0460">Magnesium</keyword>
<gene>
    <name evidence="4" type="ORF">AMD02_16505</name>
</gene>
<accession>A0A0M0KDS0</accession>
<dbReference type="InterPro" id="IPR051400">
    <property type="entry name" value="HAD-like_hydrolase"/>
</dbReference>
<dbReference type="NCBIfam" id="TIGR01549">
    <property type="entry name" value="HAD-SF-IA-v1"/>
    <property type="match status" value="1"/>
</dbReference>
<dbReference type="PATRIC" id="fig|136160.3.peg.4256"/>
<protein>
    <recommendedName>
        <fullName evidence="5">Hydrolase of the HAD superfamily</fullName>
    </recommendedName>
</protein>
<dbReference type="GO" id="GO:0016787">
    <property type="term" value="F:hydrolase activity"/>
    <property type="evidence" value="ECO:0007669"/>
    <property type="project" value="UniProtKB-KW"/>
</dbReference>
<dbReference type="PRINTS" id="PR00413">
    <property type="entry name" value="HADHALOGNASE"/>
</dbReference>
<dbReference type="PANTHER" id="PTHR46470">
    <property type="entry name" value="N-ACYLNEURAMINATE-9-PHOSPHATASE"/>
    <property type="match status" value="1"/>
</dbReference>
<dbReference type="AlphaFoldDB" id="A0A0M0KDS0"/>
<comment type="caution">
    <text evidence="4">The sequence shown here is derived from an EMBL/GenBank/DDBJ whole genome shotgun (WGS) entry which is preliminary data.</text>
</comment>
<dbReference type="SFLD" id="SFLDG01129">
    <property type="entry name" value="C1.5:_HAD__Beta-PGM__Phosphata"/>
    <property type="match status" value="1"/>
</dbReference>
<dbReference type="InterPro" id="IPR036412">
    <property type="entry name" value="HAD-like_sf"/>
</dbReference>
<dbReference type="Gene3D" id="1.20.120.710">
    <property type="entry name" value="Haloacid dehalogenase hydrolase-like domain"/>
    <property type="match status" value="1"/>
</dbReference>
<sequence>MIFFDIDDTLLDHQGAERRGAAQFYHQYRHELPYGKADFLQAWEEASEHFYTKYLTGCLSFQEQRRERIRSFFPELLDVEADERFQDYLDYYEVNWRRFDDVKACLDRWTKAGLSLGVISNGSQQQQQSKLERLEIREFFRYVVTSEAAGVAKPDPHIFAYACNLAKEAVESCFYVGDRLKTDAVASQQAGLTGVWLNRLGKELRETDVIIIRSLDELDKYLTI</sequence>
<organism evidence="4">
    <name type="scientific">Halalkalibacterium halodurans</name>
    <name type="common">Bacillus halodurans</name>
    <dbReference type="NCBI Taxonomy" id="86665"/>
    <lineage>
        <taxon>Bacteria</taxon>
        <taxon>Bacillati</taxon>
        <taxon>Bacillota</taxon>
        <taxon>Bacilli</taxon>
        <taxon>Bacillales</taxon>
        <taxon>Bacillaceae</taxon>
        <taxon>Halalkalibacterium (ex Joshi et al. 2022)</taxon>
    </lineage>
</organism>
<dbReference type="InterPro" id="IPR006439">
    <property type="entry name" value="HAD-SF_hydro_IA"/>
</dbReference>
<evidence type="ECO:0000256" key="3">
    <source>
        <dbReference type="ARBA" id="ARBA00022842"/>
    </source>
</evidence>
<keyword evidence="2" id="KW-0378">Hydrolase</keyword>
<dbReference type="InterPro" id="IPR023214">
    <property type="entry name" value="HAD_sf"/>
</dbReference>
<dbReference type="RefSeq" id="WP_053432191.1">
    <property type="nucleotide sequence ID" value="NZ_CP040441.1"/>
</dbReference>
<comment type="cofactor">
    <cofactor evidence="1">
        <name>Mg(2+)</name>
        <dbReference type="ChEBI" id="CHEBI:18420"/>
    </cofactor>
</comment>